<dbReference type="AlphaFoldDB" id="A0AAD7S8I0"/>
<evidence type="ECO:0000256" key="6">
    <source>
        <dbReference type="SAM" id="MobiDB-lite"/>
    </source>
</evidence>
<name>A0AAD7S8I0_9TELE</name>
<evidence type="ECO:0000256" key="5">
    <source>
        <dbReference type="SAM" id="Coils"/>
    </source>
</evidence>
<dbReference type="GO" id="GO:0005814">
    <property type="term" value="C:centriole"/>
    <property type="evidence" value="ECO:0007669"/>
    <property type="project" value="UniProtKB-SubCell"/>
</dbReference>
<accession>A0AAD7S8I0</accession>
<feature type="coiled-coil region" evidence="5">
    <location>
        <begin position="751"/>
        <end position="806"/>
    </location>
</feature>
<comment type="similarity">
    <text evidence="4">Belongs to the CEP135/TSGA10 family.</text>
</comment>
<dbReference type="PANTHER" id="PTHR20544">
    <property type="entry name" value="CENTROSOMAL PROTEIN CEP135"/>
    <property type="match status" value="1"/>
</dbReference>
<protein>
    <submittedName>
        <fullName evidence="7">Uncharacterized protein</fullName>
    </submittedName>
</protein>
<dbReference type="InterPro" id="IPR051877">
    <property type="entry name" value="Centriole_BasalBody_StrucProt"/>
</dbReference>
<dbReference type="Gene3D" id="1.10.287.1490">
    <property type="match status" value="2"/>
</dbReference>
<dbReference type="Proteomes" id="UP001221898">
    <property type="component" value="Unassembled WGS sequence"/>
</dbReference>
<organism evidence="7 8">
    <name type="scientific">Aldrovandia affinis</name>
    <dbReference type="NCBI Taxonomy" id="143900"/>
    <lineage>
        <taxon>Eukaryota</taxon>
        <taxon>Metazoa</taxon>
        <taxon>Chordata</taxon>
        <taxon>Craniata</taxon>
        <taxon>Vertebrata</taxon>
        <taxon>Euteleostomi</taxon>
        <taxon>Actinopterygii</taxon>
        <taxon>Neopterygii</taxon>
        <taxon>Teleostei</taxon>
        <taxon>Notacanthiformes</taxon>
        <taxon>Halosauridae</taxon>
        <taxon>Aldrovandia</taxon>
    </lineage>
</organism>
<feature type="region of interest" description="Disordered" evidence="6">
    <location>
        <begin position="1"/>
        <end position="55"/>
    </location>
</feature>
<keyword evidence="8" id="KW-1185">Reference proteome</keyword>
<proteinExistence type="inferred from homology"/>
<feature type="compositionally biased region" description="Basic and acidic residues" evidence="6">
    <location>
        <begin position="294"/>
        <end position="306"/>
    </location>
</feature>
<comment type="caution">
    <text evidence="7">The sequence shown here is derived from an EMBL/GenBank/DDBJ whole genome shotgun (WGS) entry which is preliminary data.</text>
</comment>
<dbReference type="EMBL" id="JAINUG010000094">
    <property type="protein sequence ID" value="KAJ8397914.1"/>
    <property type="molecule type" value="Genomic_DNA"/>
</dbReference>
<dbReference type="PANTHER" id="PTHR20544:SF0">
    <property type="entry name" value="NUCLEOPROTEIN TPR_MLP1 DOMAIN-CONTAINING PROTEIN"/>
    <property type="match status" value="1"/>
</dbReference>
<evidence type="ECO:0000313" key="8">
    <source>
        <dbReference type="Proteomes" id="UP001221898"/>
    </source>
</evidence>
<evidence type="ECO:0000256" key="3">
    <source>
        <dbReference type="ARBA" id="ARBA00023212"/>
    </source>
</evidence>
<evidence type="ECO:0000256" key="2">
    <source>
        <dbReference type="ARBA" id="ARBA00022490"/>
    </source>
</evidence>
<keyword evidence="3" id="KW-0206">Cytoskeleton</keyword>
<feature type="compositionally biased region" description="Basic and acidic residues" evidence="6">
    <location>
        <begin position="23"/>
        <end position="47"/>
    </location>
</feature>
<evidence type="ECO:0000313" key="7">
    <source>
        <dbReference type="EMBL" id="KAJ8397914.1"/>
    </source>
</evidence>
<evidence type="ECO:0000256" key="4">
    <source>
        <dbReference type="ARBA" id="ARBA00038123"/>
    </source>
</evidence>
<reference evidence="7" key="1">
    <citation type="journal article" date="2023" name="Science">
        <title>Genome structures resolve the early diversification of teleost fishes.</title>
        <authorList>
            <person name="Parey E."/>
            <person name="Louis A."/>
            <person name="Montfort J."/>
            <person name="Bouchez O."/>
            <person name="Roques C."/>
            <person name="Iampietro C."/>
            <person name="Lluch J."/>
            <person name="Castinel A."/>
            <person name="Donnadieu C."/>
            <person name="Desvignes T."/>
            <person name="Floi Bucao C."/>
            <person name="Jouanno E."/>
            <person name="Wen M."/>
            <person name="Mejri S."/>
            <person name="Dirks R."/>
            <person name="Jansen H."/>
            <person name="Henkel C."/>
            <person name="Chen W.J."/>
            <person name="Zahm M."/>
            <person name="Cabau C."/>
            <person name="Klopp C."/>
            <person name="Thompson A.W."/>
            <person name="Robinson-Rechavi M."/>
            <person name="Braasch I."/>
            <person name="Lecointre G."/>
            <person name="Bobe J."/>
            <person name="Postlethwait J.H."/>
            <person name="Berthelot C."/>
            <person name="Roest Crollius H."/>
            <person name="Guiguen Y."/>
        </authorList>
    </citation>
    <scope>NUCLEOTIDE SEQUENCE</scope>
    <source>
        <strain evidence="7">NC1722</strain>
    </source>
</reference>
<dbReference type="SUPFAM" id="SSF57997">
    <property type="entry name" value="Tropomyosin"/>
    <property type="match status" value="3"/>
</dbReference>
<sequence>MDRKPFYPNLDNSMPRINYTSRQSDERLPGKNWSQEKDQTYKQDTAPKRSSPVRPQDYINIFPKQLPNKAYNFDDKFAPLQPVMNVEVRSPPGKVSKTTGQYPQDEMARFLQDMMKSSMIQRSADVEGDETTARLRGLTTERDNLREQLKSSQTFQERAMSERLYFIKRVEDLQATILKLDQDRSECKNKQSMIEEDMLGLEGDVHTLGRKLNTTEEDLKKTKAECNSLRQLKAKAENAFSDRQRNLMAIIRELQSVEERKKQLEERNDSLSKQVSGLTEESRTLQSTVAQVNQEKDSQRKNLDDKEKMIGNLKLKVEKQETSLESLQQAVRGRDRELDVMRRNLTDVAENLDVSMTDKEAVLQANSQLRDNLDKAYLDHKALQRIVEGTGQEMEAVQKKLQEFVNDSSRTSKMIASRDKVIERLQVMVEDMGASTERLQQAMDRGEQEMEAVQRKLTDAEENLDKAIKENESTQEANTQLRDNLDNAQGNIQALQRKMEESNQELEDLQGKVRDYILDMSCLEEQLSYKDKVIDSLQTTLEELEASAQGWQQAVGRGEKDLELMERNLTDIEEKLEAVMNEKEGLIQARILLRDNLDKASLDSQALERKMEEYTQEMQDLQSKVQDSDIDISCLEEHLSYKDKLIGRLELTVEELQTAAENRQQAVNRGERELETIRRKLSKTEEDLTAVIGEKEAAMEETSDLRDDLEKVKMDSQALEIQLDGSNHEREMFHRKLRDFFTECSNTKKLLSSKEKVIRRLQLTVEELEISTGNLQAAVKMRDQELEAVQRKLADMEENFDIVMNEREAIPQVNRDKKVQLDNQDKPTGRIQFSSEALETSVNGVRKVVRGWDRDLDSMWRNSVTTGSSLGSLDREQKATLAQVLERRRMRR</sequence>
<keyword evidence="5" id="KW-0175">Coiled coil</keyword>
<gene>
    <name evidence="7" type="ORF">AAFF_G00432610</name>
</gene>
<comment type="subcellular location">
    <subcellularLocation>
        <location evidence="1">Cytoplasm</location>
        <location evidence="1">Cytoskeleton</location>
        <location evidence="1">Microtubule organizing center</location>
        <location evidence="1">Centrosome</location>
        <location evidence="1">Centriole</location>
    </subcellularLocation>
</comment>
<keyword evidence="2" id="KW-0963">Cytoplasm</keyword>
<feature type="compositionally biased region" description="Polar residues" evidence="6">
    <location>
        <begin position="271"/>
        <end position="293"/>
    </location>
</feature>
<evidence type="ECO:0000256" key="1">
    <source>
        <dbReference type="ARBA" id="ARBA00004114"/>
    </source>
</evidence>
<feature type="coiled-coil region" evidence="5">
    <location>
        <begin position="436"/>
        <end position="715"/>
    </location>
</feature>
<feature type="region of interest" description="Disordered" evidence="6">
    <location>
        <begin position="264"/>
        <end position="306"/>
    </location>
</feature>